<keyword evidence="8" id="KW-0853">WD repeat</keyword>
<evidence type="ECO:0000256" key="10">
    <source>
        <dbReference type="ARBA" id="ARBA00023136"/>
    </source>
</evidence>
<name>A0A158P8L9_ANGCA</name>
<dbReference type="WBParaSite" id="ACAC_0000722901-mRNA-1">
    <property type="protein sequence ID" value="ACAC_0000722901-mRNA-1"/>
    <property type="gene ID" value="ACAC_0000722901"/>
</dbReference>
<proteinExistence type="inferred from homology"/>
<dbReference type="GO" id="GO:0005096">
    <property type="term" value="F:GTPase activator activity"/>
    <property type="evidence" value="ECO:0007669"/>
    <property type="project" value="TreeGrafter"/>
</dbReference>
<dbReference type="GO" id="GO:0005886">
    <property type="term" value="C:plasma membrane"/>
    <property type="evidence" value="ECO:0007669"/>
    <property type="project" value="UniProtKB-SubCell"/>
</dbReference>
<dbReference type="STRING" id="6313.A0A158P8L9"/>
<dbReference type="InterPro" id="IPR036322">
    <property type="entry name" value="WD40_repeat_dom_sf"/>
</dbReference>
<dbReference type="Pfam" id="PF00400">
    <property type="entry name" value="WD40"/>
    <property type="match status" value="1"/>
</dbReference>
<keyword evidence="7" id="KW-0597">Phosphoprotein</keyword>
<feature type="region of interest" description="Disordered" evidence="12">
    <location>
        <begin position="533"/>
        <end position="570"/>
    </location>
</feature>
<dbReference type="InterPro" id="IPR013577">
    <property type="entry name" value="LLGL2"/>
</dbReference>
<accession>A0A158P8L9</accession>
<organism evidence="14 15">
    <name type="scientific">Angiostrongylus cantonensis</name>
    <name type="common">Rat lungworm</name>
    <dbReference type="NCBI Taxonomy" id="6313"/>
    <lineage>
        <taxon>Eukaryota</taxon>
        <taxon>Metazoa</taxon>
        <taxon>Ecdysozoa</taxon>
        <taxon>Nematoda</taxon>
        <taxon>Chromadorea</taxon>
        <taxon>Rhabditida</taxon>
        <taxon>Rhabditina</taxon>
        <taxon>Rhabditomorpha</taxon>
        <taxon>Strongyloidea</taxon>
        <taxon>Metastrongylidae</taxon>
        <taxon>Angiostrongylus</taxon>
    </lineage>
</organism>
<sequence length="1204" mass="131818">MDRAKKKFVSAIDGLRSLTSRMEIVVDEKIQPDHCRLAKIARHGFPDEARCIAYDAVQRLLAIGTGHGEVRIIGDTGVDYLLKHEADHPVNHLQFVINEGGLIAACGNDMIHLWNYRQKTPEIVHSLQLNKEAVTCIHLPMGSKWLYVGTDKGNVYFVSVGTFQLSPYIINWNKAIDLSCRVHPGSVRQIAASPVEPTKLLIAFSKGALVQWNLVTKEVDRFPLDPPIKCFSWHYEGKQIMTGNVDGSICIYNMKKTSEPQQKTTPHGQGCRPIPIIDWKHTTNSDQLIIFSGGMPTDDGLPVPALTFLRASKSATVLEMDHPLLSFVTLPQVPFNSCPQQPQALAVLLKGELMMIDLQMPGYPCIESPHAMDLHEQPVTCVTYYSNCPSDLIGALTLVGCKQRRKGFSERPWPVSGGIGRECATGHQELILTGHKDGSLKFWQASGENLQILYRLKTASHFERLEELEGCEKVSHAVKLIELCVESRLLLVSGVSGQVTLFRFSKIENMNTIAVSLTCLVVHIPQLNSLTGSGSDERVEAPQAPKEIRRQHKVISRDSTHSPDTSVDSDDERIVPFKVRGAAVKRSAGYQPELACLIPWPSTSQADSVTSAALNSAFGVIALGMTNGLALVDIFQCALIYAWSTSELFGSDPTPAVQLNLADVSSESPTEFNDSGDNAVTIPSDGTSLPDKSVLSPKHSRASMVLRRNTTEFATSSRERYREQRREHPDQQDIILDGRTPSISSRPTRCNSERTSNTSVGIMRRITKKGTAVARSVSFHSHVNGDQVIVGESPRDMQVLSRNRIGTVPSPSMSNHSLEKLSLACAETVTFVAFIHSFSRKNDSRASPCLWIGTNAGASIALNLILPQDRLISSVIVAPSGTVVKLKGQVLFQCFMDQSFSLASAACEAYRENNKDCGSPEKTIHNRVITKASLCPTYSISADLSEDVPQSLVVVGEFEIKVIALPSFIQLFIHKCEEIPLVKARATHVRGYPVLMCLAADGKIAVLSLPSLRLIYQAPLLPYSVEIDNPICQRISFSEHGLGVYMASPSEVEKYTICSEIADQASDALGELFVACDLPDPPRNNNSFLKGVSSMFSGIQRQDSCDIDSILADRDKTSGGMGGGATRTVARTIPGPSVNMERTQASGISAGQAAFAALQNISERGEKLCATVDATENLRNSAMNLSQRTGKLVEKLEKKKWYNF</sequence>
<dbReference type="Pfam" id="PF08366">
    <property type="entry name" value="LLGL"/>
    <property type="match status" value="1"/>
</dbReference>
<feature type="compositionally biased region" description="Polar residues" evidence="12">
    <location>
        <begin position="666"/>
        <end position="678"/>
    </location>
</feature>
<dbReference type="Pfam" id="PF08596">
    <property type="entry name" value="Lgl_C"/>
    <property type="match status" value="1"/>
</dbReference>
<comment type="subcellular location">
    <subcellularLocation>
        <location evidence="1">Cell membrane</location>
        <topology evidence="1">Peripheral membrane protein</topology>
    </subcellularLocation>
    <subcellularLocation>
        <location evidence="2">Cytoplasm</location>
    </subcellularLocation>
</comment>
<dbReference type="CDD" id="cd15873">
    <property type="entry name" value="R-SNARE_STXBP5_6"/>
    <property type="match status" value="1"/>
</dbReference>
<feature type="region of interest" description="Disordered" evidence="12">
    <location>
        <begin position="736"/>
        <end position="756"/>
    </location>
</feature>
<dbReference type="InterPro" id="IPR015943">
    <property type="entry name" value="WD40/YVTN_repeat-like_dom_sf"/>
</dbReference>
<evidence type="ECO:0000256" key="4">
    <source>
        <dbReference type="ARBA" id="ARBA00022475"/>
    </source>
</evidence>
<feature type="domain" description="V-SNARE coiled-coil homology" evidence="13">
    <location>
        <begin position="1139"/>
        <end position="1203"/>
    </location>
</feature>
<reference evidence="14" key="1">
    <citation type="submission" date="2012-09" db="EMBL/GenBank/DDBJ databases">
        <authorList>
            <person name="Martin A.A."/>
        </authorList>
    </citation>
    <scope>NUCLEOTIDE SEQUENCE</scope>
</reference>
<keyword evidence="14" id="KW-1185">Reference proteome</keyword>
<dbReference type="GO" id="GO:0006887">
    <property type="term" value="P:exocytosis"/>
    <property type="evidence" value="ECO:0007669"/>
    <property type="project" value="UniProtKB-KW"/>
</dbReference>
<evidence type="ECO:0000256" key="1">
    <source>
        <dbReference type="ARBA" id="ARBA00004202"/>
    </source>
</evidence>
<dbReference type="Gene3D" id="2.130.10.10">
    <property type="entry name" value="YVTN repeat-like/Quinoprotein amine dehydrogenase"/>
    <property type="match status" value="2"/>
</dbReference>
<evidence type="ECO:0000256" key="9">
    <source>
        <dbReference type="ARBA" id="ARBA00022737"/>
    </source>
</evidence>
<keyword evidence="5" id="KW-0268">Exocytosis</keyword>
<dbReference type="GO" id="GO:0019905">
    <property type="term" value="F:syntaxin binding"/>
    <property type="evidence" value="ECO:0007669"/>
    <property type="project" value="TreeGrafter"/>
</dbReference>
<protein>
    <submittedName>
        <fullName evidence="15">V-SNARE coiled-coil homology domain-containing protein</fullName>
    </submittedName>
</protein>
<dbReference type="SUPFAM" id="SSF50978">
    <property type="entry name" value="WD40 repeat-like"/>
    <property type="match status" value="1"/>
</dbReference>
<dbReference type="AlphaFoldDB" id="A0A158P8L9"/>
<dbReference type="PANTHER" id="PTHR10241">
    <property type="entry name" value="LETHAL 2 GIANT LARVAE PROTEIN"/>
    <property type="match status" value="1"/>
</dbReference>
<dbReference type="PROSITE" id="PS50892">
    <property type="entry name" value="V_SNARE"/>
    <property type="match status" value="1"/>
</dbReference>
<dbReference type="InterPro" id="IPR000664">
    <property type="entry name" value="Lethal2_giant"/>
</dbReference>
<evidence type="ECO:0000256" key="7">
    <source>
        <dbReference type="ARBA" id="ARBA00022553"/>
    </source>
</evidence>
<dbReference type="Proteomes" id="UP000035642">
    <property type="component" value="Unassembled WGS sequence"/>
</dbReference>
<dbReference type="Gene3D" id="1.20.5.110">
    <property type="match status" value="1"/>
</dbReference>
<dbReference type="InterPro" id="IPR042855">
    <property type="entry name" value="V_SNARE_CC"/>
</dbReference>
<keyword evidence="4" id="KW-1003">Cell membrane</keyword>
<dbReference type="InterPro" id="IPR013905">
    <property type="entry name" value="Lgl_C_dom"/>
</dbReference>
<evidence type="ECO:0000256" key="11">
    <source>
        <dbReference type="PROSITE-ProRule" id="PRU00290"/>
    </source>
</evidence>
<evidence type="ECO:0000256" key="8">
    <source>
        <dbReference type="ARBA" id="ARBA00022574"/>
    </source>
</evidence>
<dbReference type="GO" id="GO:0045159">
    <property type="term" value="F:myosin II binding"/>
    <property type="evidence" value="ECO:0007669"/>
    <property type="project" value="TreeGrafter"/>
</dbReference>
<evidence type="ECO:0000256" key="6">
    <source>
        <dbReference type="ARBA" id="ARBA00022490"/>
    </source>
</evidence>
<evidence type="ECO:0000313" key="14">
    <source>
        <dbReference type="Proteomes" id="UP000035642"/>
    </source>
</evidence>
<reference evidence="15" key="2">
    <citation type="submission" date="2016-04" db="UniProtKB">
        <authorList>
            <consortium name="WormBaseParasite"/>
        </authorList>
    </citation>
    <scope>IDENTIFICATION</scope>
</reference>
<dbReference type="GO" id="GO:0031201">
    <property type="term" value="C:SNARE complex"/>
    <property type="evidence" value="ECO:0007669"/>
    <property type="project" value="TreeGrafter"/>
</dbReference>
<keyword evidence="9" id="KW-0677">Repeat</keyword>
<evidence type="ECO:0000256" key="12">
    <source>
        <dbReference type="SAM" id="MobiDB-lite"/>
    </source>
</evidence>
<dbReference type="PANTHER" id="PTHR10241:SF25">
    <property type="entry name" value="TOMOSYN, ISOFORM C"/>
    <property type="match status" value="1"/>
</dbReference>
<dbReference type="SMART" id="SM00320">
    <property type="entry name" value="WD40"/>
    <property type="match status" value="6"/>
</dbReference>
<dbReference type="PRINTS" id="PR00962">
    <property type="entry name" value="LETHAL2GIANT"/>
</dbReference>
<keyword evidence="6" id="KW-0963">Cytoplasm</keyword>
<keyword evidence="11" id="KW-0175">Coiled coil</keyword>
<feature type="compositionally biased region" description="Polar residues" evidence="12">
    <location>
        <begin position="741"/>
        <end position="756"/>
    </location>
</feature>
<evidence type="ECO:0000259" key="13">
    <source>
        <dbReference type="PROSITE" id="PS50892"/>
    </source>
</evidence>
<keyword evidence="10" id="KW-0472">Membrane</keyword>
<dbReference type="InterPro" id="IPR001680">
    <property type="entry name" value="WD40_rpt"/>
</dbReference>
<comment type="similarity">
    <text evidence="3">Belongs to the WD repeat L(2)GL family.</text>
</comment>
<evidence type="ECO:0000256" key="2">
    <source>
        <dbReference type="ARBA" id="ARBA00004496"/>
    </source>
</evidence>
<evidence type="ECO:0000313" key="15">
    <source>
        <dbReference type="WBParaSite" id="ACAC_0000722901-mRNA-1"/>
    </source>
</evidence>
<evidence type="ECO:0000256" key="3">
    <source>
        <dbReference type="ARBA" id="ARBA00008070"/>
    </source>
</evidence>
<dbReference type="GO" id="GO:0006893">
    <property type="term" value="P:Golgi to plasma membrane transport"/>
    <property type="evidence" value="ECO:0007669"/>
    <property type="project" value="TreeGrafter"/>
</dbReference>
<feature type="region of interest" description="Disordered" evidence="12">
    <location>
        <begin position="666"/>
        <end position="699"/>
    </location>
</feature>
<evidence type="ECO:0000256" key="5">
    <source>
        <dbReference type="ARBA" id="ARBA00022483"/>
    </source>
</evidence>